<name>A0A5A7V1J5_CUCMM</name>
<reference evidence="1 2" key="1">
    <citation type="submission" date="2019-08" db="EMBL/GenBank/DDBJ databases">
        <title>Draft genome sequences of two oriental melons (Cucumis melo L. var makuwa).</title>
        <authorList>
            <person name="Kwon S.-Y."/>
        </authorList>
    </citation>
    <scope>NUCLEOTIDE SEQUENCE [LARGE SCALE GENOMIC DNA]</scope>
    <source>
        <strain evidence="2">cv. SW 3</strain>
        <tissue evidence="1">Leaf</tissue>
    </source>
</reference>
<comment type="caution">
    <text evidence="1">The sequence shown here is derived from an EMBL/GenBank/DDBJ whole genome shotgun (WGS) entry which is preliminary data.</text>
</comment>
<evidence type="ECO:0000313" key="2">
    <source>
        <dbReference type="Proteomes" id="UP000321393"/>
    </source>
</evidence>
<dbReference type="AlphaFoldDB" id="A0A5A7V1J5"/>
<protein>
    <submittedName>
        <fullName evidence="1">Retrotransposon protein</fullName>
    </submittedName>
</protein>
<gene>
    <name evidence="1" type="ORF">E6C27_scaffold89G004190</name>
</gene>
<organism evidence="1 2">
    <name type="scientific">Cucumis melo var. makuwa</name>
    <name type="common">Oriental melon</name>
    <dbReference type="NCBI Taxonomy" id="1194695"/>
    <lineage>
        <taxon>Eukaryota</taxon>
        <taxon>Viridiplantae</taxon>
        <taxon>Streptophyta</taxon>
        <taxon>Embryophyta</taxon>
        <taxon>Tracheophyta</taxon>
        <taxon>Spermatophyta</taxon>
        <taxon>Magnoliopsida</taxon>
        <taxon>eudicotyledons</taxon>
        <taxon>Gunneridae</taxon>
        <taxon>Pentapetalae</taxon>
        <taxon>rosids</taxon>
        <taxon>fabids</taxon>
        <taxon>Cucurbitales</taxon>
        <taxon>Cucurbitaceae</taxon>
        <taxon>Benincaseae</taxon>
        <taxon>Cucumis</taxon>
    </lineage>
</organism>
<dbReference type="Proteomes" id="UP000321393">
    <property type="component" value="Unassembled WGS sequence"/>
</dbReference>
<sequence>MEGEKRNNSKAEFQMKQITIPIKGNYSEGEPPMKRLSDEEFRARLDKGLCFRFNEKYSHGHRCNVKEKRKLMLFIMNEEGGEGEGNVLIEGDEEVMELKNLEVPAKTEIETRTIMGFSSKRTMKLRIGRS</sequence>
<dbReference type="EMBL" id="SSTE01004728">
    <property type="protein sequence ID" value="KAA0062072.1"/>
    <property type="molecule type" value="Genomic_DNA"/>
</dbReference>
<proteinExistence type="predicted"/>
<accession>A0A5A7V1J5</accession>
<evidence type="ECO:0000313" key="1">
    <source>
        <dbReference type="EMBL" id="KAA0062072.1"/>
    </source>
</evidence>
<dbReference type="OrthoDB" id="1938922at2759"/>